<accession>A0A1D2NMY6</accession>
<dbReference type="SUPFAM" id="SSF48726">
    <property type="entry name" value="Immunoglobulin"/>
    <property type="match status" value="1"/>
</dbReference>
<evidence type="ECO:0000313" key="2">
    <source>
        <dbReference type="EMBL" id="ODN06638.1"/>
    </source>
</evidence>
<keyword evidence="3" id="KW-1185">Reference proteome</keyword>
<dbReference type="OrthoDB" id="10031887at2759"/>
<protein>
    <submittedName>
        <fullName evidence="2">Opioid-binding protein/cell adhesion molecule</fullName>
    </submittedName>
</protein>
<dbReference type="STRING" id="48709.A0A1D2NMY6"/>
<dbReference type="InterPro" id="IPR036179">
    <property type="entry name" value="Ig-like_dom_sf"/>
</dbReference>
<evidence type="ECO:0000313" key="3">
    <source>
        <dbReference type="Proteomes" id="UP000094527"/>
    </source>
</evidence>
<dbReference type="InterPro" id="IPR013783">
    <property type="entry name" value="Ig-like_fold"/>
</dbReference>
<dbReference type="AlphaFoldDB" id="A0A1D2NMY6"/>
<dbReference type="PANTHER" id="PTHR23279:SF45">
    <property type="entry name" value="DEFECTIVE PROBOSCIS EXTENSION RESPONSE 12, ISOFORM C"/>
    <property type="match status" value="1"/>
</dbReference>
<sequence>MGPFAGSCFAHDDHEDGGDDDDDGDCEVHSCIFLELLKRIPFRYKRYSKGARDGIEVKRVSWIRRRDWHILTSGRHVYTNDDRFQIDHTDGSEEWTLLIKYVQTRDQGPYDCQVSSTKGIISHLFNLNVLVPQAHILGAKEYHVQRGTVISLVCIIENYLATDLLGPLWAPRTSRKIQLSISLQIPQISSLDQTRGKRSEPNQLYQHISSHATFARPEPANTHFRLTCRERKLQQLNLFTCVGGEVAAAPR</sequence>
<dbReference type="PANTHER" id="PTHR23279">
    <property type="entry name" value="DEFECTIVE PROBOSCIS EXTENSION RESPONSE DPR -RELATED"/>
    <property type="match status" value="1"/>
</dbReference>
<dbReference type="EMBL" id="LJIJ01000001">
    <property type="protein sequence ID" value="ODN06638.1"/>
    <property type="molecule type" value="Genomic_DNA"/>
</dbReference>
<dbReference type="GO" id="GO:0050808">
    <property type="term" value="P:synapse organization"/>
    <property type="evidence" value="ECO:0007669"/>
    <property type="project" value="TreeGrafter"/>
</dbReference>
<dbReference type="Proteomes" id="UP000094527">
    <property type="component" value="Unassembled WGS sequence"/>
</dbReference>
<name>A0A1D2NMY6_ORCCI</name>
<dbReference type="Gene3D" id="2.60.40.10">
    <property type="entry name" value="Immunoglobulins"/>
    <property type="match status" value="1"/>
</dbReference>
<dbReference type="PROSITE" id="PS50835">
    <property type="entry name" value="IG_LIKE"/>
    <property type="match status" value="1"/>
</dbReference>
<dbReference type="GO" id="GO:0032589">
    <property type="term" value="C:neuron projection membrane"/>
    <property type="evidence" value="ECO:0007669"/>
    <property type="project" value="TreeGrafter"/>
</dbReference>
<comment type="caution">
    <text evidence="2">The sequence shown here is derived from an EMBL/GenBank/DDBJ whole genome shotgun (WGS) entry which is preliminary data.</text>
</comment>
<evidence type="ECO:0000259" key="1">
    <source>
        <dbReference type="PROSITE" id="PS50835"/>
    </source>
</evidence>
<reference evidence="2 3" key="1">
    <citation type="journal article" date="2016" name="Genome Biol. Evol.">
        <title>Gene Family Evolution Reflects Adaptation to Soil Environmental Stressors in the Genome of the Collembolan Orchesella cincta.</title>
        <authorList>
            <person name="Faddeeva-Vakhrusheva A."/>
            <person name="Derks M.F."/>
            <person name="Anvar S.Y."/>
            <person name="Agamennone V."/>
            <person name="Suring W."/>
            <person name="Smit S."/>
            <person name="van Straalen N.M."/>
            <person name="Roelofs D."/>
        </authorList>
    </citation>
    <scope>NUCLEOTIDE SEQUENCE [LARGE SCALE GENOMIC DNA]</scope>
    <source>
        <tissue evidence="2">Mixed pool</tissue>
    </source>
</reference>
<dbReference type="InterPro" id="IPR037448">
    <property type="entry name" value="Zig-8"/>
</dbReference>
<feature type="domain" description="Ig-like" evidence="1">
    <location>
        <begin position="26"/>
        <end position="122"/>
    </location>
</feature>
<dbReference type="InterPro" id="IPR007110">
    <property type="entry name" value="Ig-like_dom"/>
</dbReference>
<proteinExistence type="predicted"/>
<organism evidence="2 3">
    <name type="scientific">Orchesella cincta</name>
    <name type="common">Springtail</name>
    <name type="synonym">Podura cincta</name>
    <dbReference type="NCBI Taxonomy" id="48709"/>
    <lineage>
        <taxon>Eukaryota</taxon>
        <taxon>Metazoa</taxon>
        <taxon>Ecdysozoa</taxon>
        <taxon>Arthropoda</taxon>
        <taxon>Hexapoda</taxon>
        <taxon>Collembola</taxon>
        <taxon>Entomobryomorpha</taxon>
        <taxon>Entomobryoidea</taxon>
        <taxon>Orchesellidae</taxon>
        <taxon>Orchesellinae</taxon>
        <taxon>Orchesella</taxon>
    </lineage>
</organism>
<gene>
    <name evidence="2" type="ORF">Ocin01_00003</name>
</gene>